<dbReference type="SUPFAM" id="SSF51735">
    <property type="entry name" value="NAD(P)-binding Rossmann-fold domains"/>
    <property type="match status" value="1"/>
</dbReference>
<gene>
    <name evidence="7" type="ORF">JFL75_01255</name>
</gene>
<evidence type="ECO:0000259" key="5">
    <source>
        <dbReference type="Pfam" id="PF00389"/>
    </source>
</evidence>
<dbReference type="KEGG" id="bhc:JFL75_01255"/>
<dbReference type="GO" id="GO:0005829">
    <property type="term" value="C:cytosol"/>
    <property type="evidence" value="ECO:0007669"/>
    <property type="project" value="TreeGrafter"/>
</dbReference>
<accession>A0A7T8BB15</accession>
<dbReference type="EMBL" id="CP067089">
    <property type="protein sequence ID" value="QQO09575.1"/>
    <property type="molecule type" value="Genomic_DNA"/>
</dbReference>
<dbReference type="Proteomes" id="UP000595917">
    <property type="component" value="Chromosome"/>
</dbReference>
<dbReference type="GO" id="GO:0016618">
    <property type="term" value="F:hydroxypyruvate reductase [NAD(P)H] activity"/>
    <property type="evidence" value="ECO:0007669"/>
    <property type="project" value="TreeGrafter"/>
</dbReference>
<dbReference type="PANTHER" id="PTHR10996">
    <property type="entry name" value="2-HYDROXYACID DEHYDROGENASE-RELATED"/>
    <property type="match status" value="1"/>
</dbReference>
<dbReference type="Gene3D" id="3.40.50.720">
    <property type="entry name" value="NAD(P)-binding Rossmann-like Domain"/>
    <property type="match status" value="2"/>
</dbReference>
<keyword evidence="2 4" id="KW-0560">Oxidoreductase</keyword>
<proteinExistence type="inferred from homology"/>
<keyword evidence="3" id="KW-0520">NAD</keyword>
<sequence>MKRKVLITQPWPASYVTEFDRMIESLEAKGFTVMLHPKEIDMPEEEVLQFPDDLYAVVCGSDRWTARAMDRIPSLKVISRIGVGYDSVDVKAATERKIAVLTTPGAHSHIVAEAALAMMLAVGRQMIQGDYKVRHGWEKVIGPSVYGKTLGIIGLGDIGKWLVRLVQGFRMRVVAYDPFPDMDFAGEHGITFLPLDDLLRESDFISIHTALTDETRGMIGERAFGLMKPLSVLINCARGGLIDEAALYHALKERKIFGAGLDVFDKEPLPPTSPLLELDNLLLAPHNAGTSYEGKNAVVGAAIQNLIRFADGEHPKGFRNPEILEKKI</sequence>
<evidence type="ECO:0000313" key="7">
    <source>
        <dbReference type="EMBL" id="QQO09575.1"/>
    </source>
</evidence>
<keyword evidence="8" id="KW-1185">Reference proteome</keyword>
<evidence type="ECO:0000256" key="3">
    <source>
        <dbReference type="ARBA" id="ARBA00023027"/>
    </source>
</evidence>
<evidence type="ECO:0000313" key="8">
    <source>
        <dbReference type="Proteomes" id="UP000595917"/>
    </source>
</evidence>
<dbReference type="SUPFAM" id="SSF52283">
    <property type="entry name" value="Formate/glycerate dehydrogenase catalytic domain-like"/>
    <property type="match status" value="1"/>
</dbReference>
<dbReference type="FunFam" id="3.40.50.720:FF:000203">
    <property type="entry name" value="D-3-phosphoglycerate dehydrogenase (SerA)"/>
    <property type="match status" value="1"/>
</dbReference>
<evidence type="ECO:0000256" key="1">
    <source>
        <dbReference type="ARBA" id="ARBA00005854"/>
    </source>
</evidence>
<dbReference type="AlphaFoldDB" id="A0A7T8BB15"/>
<dbReference type="InterPro" id="IPR036291">
    <property type="entry name" value="NAD(P)-bd_dom_sf"/>
</dbReference>
<reference evidence="7" key="1">
    <citation type="submission" date="2021-01" db="EMBL/GenBank/DDBJ databases">
        <title>Description of Breznakiella homolactica.</title>
        <authorList>
            <person name="Song Y."/>
            <person name="Brune A."/>
        </authorList>
    </citation>
    <scope>NUCLEOTIDE SEQUENCE</scope>
    <source>
        <strain evidence="7">RmG30</strain>
    </source>
</reference>
<dbReference type="Pfam" id="PF02826">
    <property type="entry name" value="2-Hacid_dh_C"/>
    <property type="match status" value="1"/>
</dbReference>
<dbReference type="RefSeq" id="WP_215626878.1">
    <property type="nucleotide sequence ID" value="NZ_CP067089.2"/>
</dbReference>
<evidence type="ECO:0000256" key="4">
    <source>
        <dbReference type="RuleBase" id="RU003719"/>
    </source>
</evidence>
<feature type="domain" description="D-isomer specific 2-hydroxyacid dehydrogenase catalytic" evidence="5">
    <location>
        <begin position="22"/>
        <end position="316"/>
    </location>
</feature>
<evidence type="ECO:0000256" key="2">
    <source>
        <dbReference type="ARBA" id="ARBA00023002"/>
    </source>
</evidence>
<evidence type="ECO:0000259" key="6">
    <source>
        <dbReference type="Pfam" id="PF02826"/>
    </source>
</evidence>
<dbReference type="GO" id="GO:0051287">
    <property type="term" value="F:NAD binding"/>
    <property type="evidence" value="ECO:0007669"/>
    <property type="project" value="InterPro"/>
</dbReference>
<name>A0A7T8BB15_9SPIR</name>
<protein>
    <submittedName>
        <fullName evidence="7">Phosphoglycerate dehydrogenase</fullName>
    </submittedName>
</protein>
<dbReference type="GO" id="GO:0030267">
    <property type="term" value="F:glyoxylate reductase (NADPH) activity"/>
    <property type="evidence" value="ECO:0007669"/>
    <property type="project" value="TreeGrafter"/>
</dbReference>
<dbReference type="InterPro" id="IPR050223">
    <property type="entry name" value="D-isomer_2-hydroxyacid_DH"/>
</dbReference>
<dbReference type="InterPro" id="IPR006139">
    <property type="entry name" value="D-isomer_2_OHA_DH_cat_dom"/>
</dbReference>
<dbReference type="PANTHER" id="PTHR10996:SF178">
    <property type="entry name" value="2-HYDROXYACID DEHYDROGENASE YGL185C-RELATED"/>
    <property type="match status" value="1"/>
</dbReference>
<comment type="similarity">
    <text evidence="1 4">Belongs to the D-isomer specific 2-hydroxyacid dehydrogenase family.</text>
</comment>
<feature type="domain" description="D-isomer specific 2-hydroxyacid dehydrogenase NAD-binding" evidence="6">
    <location>
        <begin position="116"/>
        <end position="288"/>
    </location>
</feature>
<dbReference type="CDD" id="cd12172">
    <property type="entry name" value="PGDH_like_2"/>
    <property type="match status" value="1"/>
</dbReference>
<organism evidence="7 8">
    <name type="scientific">Breznakiella homolactica</name>
    <dbReference type="NCBI Taxonomy" id="2798577"/>
    <lineage>
        <taxon>Bacteria</taxon>
        <taxon>Pseudomonadati</taxon>
        <taxon>Spirochaetota</taxon>
        <taxon>Spirochaetia</taxon>
        <taxon>Spirochaetales</taxon>
        <taxon>Breznakiellaceae</taxon>
        <taxon>Breznakiella</taxon>
    </lineage>
</organism>
<dbReference type="Pfam" id="PF00389">
    <property type="entry name" value="2-Hacid_dh"/>
    <property type="match status" value="1"/>
</dbReference>
<dbReference type="InterPro" id="IPR006140">
    <property type="entry name" value="D-isomer_DH_NAD-bd"/>
</dbReference>